<keyword evidence="1" id="KW-1133">Transmembrane helix</keyword>
<comment type="caution">
    <text evidence="2">The sequence shown here is derived from an EMBL/GenBank/DDBJ whole genome shotgun (WGS) entry which is preliminary data.</text>
</comment>
<evidence type="ECO:0000313" key="4">
    <source>
        <dbReference type="EMBL" id="KAA6335858.1"/>
    </source>
</evidence>
<keyword evidence="1" id="KW-0812">Transmembrane</keyword>
<protein>
    <submittedName>
        <fullName evidence="2">Uncharacterized protein</fullName>
    </submittedName>
</protein>
<dbReference type="AlphaFoldDB" id="A0A5J4RDC6"/>
<name>A0A5J4RDC6_9ZZZZ</name>
<dbReference type="EMBL" id="SNRY01000851">
    <property type="protein sequence ID" value="KAA6335856.1"/>
    <property type="molecule type" value="Genomic_DNA"/>
</dbReference>
<keyword evidence="1" id="KW-0472">Membrane</keyword>
<gene>
    <name evidence="3" type="ORF">EZS27_015949</name>
    <name evidence="4" type="ORF">EZS27_015951</name>
    <name evidence="2" type="ORF">EZS27_020586</name>
</gene>
<sequence length="45" mass="5472">MQSFFFLYNLPALSILSLTCTKWFRQYQMRRNLPDVRTLSVKKKT</sequence>
<accession>A0A5J4RDC6</accession>
<reference evidence="2" key="1">
    <citation type="submission" date="2019-03" db="EMBL/GenBank/DDBJ databases">
        <title>Single cell metagenomics reveals metabolic interactions within the superorganism composed of flagellate Streblomastix strix and complex community of Bacteroidetes bacteria on its surface.</title>
        <authorList>
            <person name="Treitli S.C."/>
            <person name="Kolisko M."/>
            <person name="Husnik F."/>
            <person name="Keeling P."/>
            <person name="Hampl V."/>
        </authorList>
    </citation>
    <scope>NUCLEOTIDE SEQUENCE</scope>
    <source>
        <strain evidence="2">STM</strain>
    </source>
</reference>
<evidence type="ECO:0000313" key="3">
    <source>
        <dbReference type="EMBL" id="KAA6335856.1"/>
    </source>
</evidence>
<evidence type="ECO:0000256" key="1">
    <source>
        <dbReference type="SAM" id="Phobius"/>
    </source>
</evidence>
<organism evidence="2">
    <name type="scientific">termite gut metagenome</name>
    <dbReference type="NCBI Taxonomy" id="433724"/>
    <lineage>
        <taxon>unclassified sequences</taxon>
        <taxon>metagenomes</taxon>
        <taxon>organismal metagenomes</taxon>
    </lineage>
</organism>
<dbReference type="EMBL" id="SNRY01000851">
    <property type="protein sequence ID" value="KAA6335858.1"/>
    <property type="molecule type" value="Genomic_DNA"/>
</dbReference>
<proteinExistence type="predicted"/>
<feature type="transmembrane region" description="Helical" evidence="1">
    <location>
        <begin position="6"/>
        <end position="24"/>
    </location>
</feature>
<evidence type="ECO:0000313" key="2">
    <source>
        <dbReference type="EMBL" id="KAA6330733.1"/>
    </source>
</evidence>
<dbReference type="EMBL" id="SNRY01001464">
    <property type="protein sequence ID" value="KAA6330733.1"/>
    <property type="molecule type" value="Genomic_DNA"/>
</dbReference>